<protein>
    <recommendedName>
        <fullName evidence="6">Brix domain-containing protein</fullName>
    </recommendedName>
</protein>
<name>A0A7S2V8E3_9STRA</name>
<accession>A0A7S2V8E3</accession>
<keyword evidence="4" id="KW-0539">Nucleus</keyword>
<dbReference type="InterPro" id="IPR026532">
    <property type="entry name" value="BRX1"/>
</dbReference>
<evidence type="ECO:0000256" key="2">
    <source>
        <dbReference type="ARBA" id="ARBA00006369"/>
    </source>
</evidence>
<dbReference type="AlphaFoldDB" id="A0A7S2V8E3"/>
<comment type="similarity">
    <text evidence="2">Belongs to the BRX1 family.</text>
</comment>
<dbReference type="EMBL" id="HBHR01022061">
    <property type="protein sequence ID" value="CAD9873495.1"/>
    <property type="molecule type" value="Transcribed_RNA"/>
</dbReference>
<sequence>MAKKRKLAKDQEEPESKKSGKESNEQSKDTASKELISDGTYKNKKRVLVFASRGVTSRHRHLMDDIRKMLPHHKKDVKLDSKGNLQAVNEIADVKSCGWVLFLEARKNQDLYIWLSRPPLGPSVKFHVTNVHTMEELRLTGNCMLGSRPLVCFGPALEEACREKPQWRLMKNMLTAIFSVPRGHPKSKPFVDRCVSFFLADNKLWMRHFQILDQTAPGTSAEKEVRLQKMGHDGLSLVEIGPRMVLEPIKIFQGSFGGPTLYENQAFVSPNHMRAAARRSKGLRFTDRQIAKQQRKEWQEKNTMPLDEMRDVFQG</sequence>
<dbReference type="PANTHER" id="PTHR13634">
    <property type="entry name" value="RIBOSOME BIOGENESIS PROTEIN BRIX"/>
    <property type="match status" value="1"/>
</dbReference>
<dbReference type="Pfam" id="PF04427">
    <property type="entry name" value="Brix"/>
    <property type="match status" value="1"/>
</dbReference>
<dbReference type="GO" id="GO:0019843">
    <property type="term" value="F:rRNA binding"/>
    <property type="evidence" value="ECO:0007669"/>
    <property type="project" value="InterPro"/>
</dbReference>
<dbReference type="SMART" id="SM00879">
    <property type="entry name" value="Brix"/>
    <property type="match status" value="1"/>
</dbReference>
<dbReference type="GO" id="GO:0005730">
    <property type="term" value="C:nucleolus"/>
    <property type="evidence" value="ECO:0007669"/>
    <property type="project" value="UniProtKB-SubCell"/>
</dbReference>
<evidence type="ECO:0000256" key="3">
    <source>
        <dbReference type="ARBA" id="ARBA00022517"/>
    </source>
</evidence>
<reference evidence="7" key="1">
    <citation type="submission" date="2021-01" db="EMBL/GenBank/DDBJ databases">
        <authorList>
            <person name="Corre E."/>
            <person name="Pelletier E."/>
            <person name="Niang G."/>
            <person name="Scheremetjew M."/>
            <person name="Finn R."/>
            <person name="Kale V."/>
            <person name="Holt S."/>
            <person name="Cochrane G."/>
            <person name="Meng A."/>
            <person name="Brown T."/>
            <person name="Cohen L."/>
        </authorList>
    </citation>
    <scope>NUCLEOTIDE SEQUENCE</scope>
    <source>
        <strain evidence="7">CCMP1661</strain>
    </source>
</reference>
<dbReference type="GO" id="GO:0006364">
    <property type="term" value="P:rRNA processing"/>
    <property type="evidence" value="ECO:0007669"/>
    <property type="project" value="InterPro"/>
</dbReference>
<feature type="domain" description="Brix" evidence="6">
    <location>
        <begin position="45"/>
        <end position="257"/>
    </location>
</feature>
<feature type="region of interest" description="Disordered" evidence="5">
    <location>
        <begin position="294"/>
        <end position="315"/>
    </location>
</feature>
<feature type="compositionally biased region" description="Basic and acidic residues" evidence="5">
    <location>
        <begin position="8"/>
        <end position="36"/>
    </location>
</feature>
<dbReference type="InterPro" id="IPR007109">
    <property type="entry name" value="Brix"/>
</dbReference>
<dbReference type="PROSITE" id="PS50833">
    <property type="entry name" value="BRIX"/>
    <property type="match status" value="1"/>
</dbReference>
<proteinExistence type="inferred from homology"/>
<evidence type="ECO:0000313" key="7">
    <source>
        <dbReference type="EMBL" id="CAD9873495.1"/>
    </source>
</evidence>
<evidence type="ECO:0000256" key="1">
    <source>
        <dbReference type="ARBA" id="ARBA00004604"/>
    </source>
</evidence>
<evidence type="ECO:0000256" key="4">
    <source>
        <dbReference type="ARBA" id="ARBA00023242"/>
    </source>
</evidence>
<dbReference type="SUPFAM" id="SSF52954">
    <property type="entry name" value="Class II aaRS ABD-related"/>
    <property type="match status" value="1"/>
</dbReference>
<evidence type="ECO:0000256" key="5">
    <source>
        <dbReference type="SAM" id="MobiDB-lite"/>
    </source>
</evidence>
<organism evidence="7">
    <name type="scientific">Fibrocapsa japonica</name>
    <dbReference type="NCBI Taxonomy" id="94617"/>
    <lineage>
        <taxon>Eukaryota</taxon>
        <taxon>Sar</taxon>
        <taxon>Stramenopiles</taxon>
        <taxon>Ochrophyta</taxon>
        <taxon>Raphidophyceae</taxon>
        <taxon>Chattonellales</taxon>
        <taxon>Chattonellaceae</taxon>
        <taxon>Fibrocapsa</taxon>
    </lineage>
</organism>
<gene>
    <name evidence="7" type="ORF">FJAP1339_LOCUS11287</name>
</gene>
<comment type="subcellular location">
    <subcellularLocation>
        <location evidence="1">Nucleus</location>
        <location evidence="1">Nucleolus</location>
    </subcellularLocation>
</comment>
<feature type="region of interest" description="Disordered" evidence="5">
    <location>
        <begin position="1"/>
        <end position="36"/>
    </location>
</feature>
<dbReference type="GO" id="GO:0000027">
    <property type="term" value="P:ribosomal large subunit assembly"/>
    <property type="evidence" value="ECO:0007669"/>
    <property type="project" value="TreeGrafter"/>
</dbReference>
<evidence type="ECO:0000259" key="6">
    <source>
        <dbReference type="PROSITE" id="PS50833"/>
    </source>
</evidence>
<dbReference type="PANTHER" id="PTHR13634:SF0">
    <property type="entry name" value="RIBOSOME BIOGENESIS PROTEIN BRX1 HOMOLOG"/>
    <property type="match status" value="1"/>
</dbReference>
<keyword evidence="3" id="KW-0690">Ribosome biogenesis</keyword>